<dbReference type="Proteomes" id="UP001431209">
    <property type="component" value="Unassembled WGS sequence"/>
</dbReference>
<accession>A0AAW2YTI3</accession>
<proteinExistence type="predicted"/>
<sequence>MLYVDQPEVRSATFWVAKIKGKAYIVTALHTAELANEQSKFYISLDDEDLMASFEDEIVRTESIHVKFFHEVKPVVELLQQRRKWIEDNQNDPNFASWNCDVEFGLQPHPVLDVSFFHWPAELDIPSTVEFSDANFKADDNIALIAYHYNEEDAEAAEYKATLSEIPSAQSLLHGGKSVSLGKIKSVGPIATAVMTTSIQSSGGLVINDSGKAVAISFGSFWDE</sequence>
<reference evidence="1 2" key="1">
    <citation type="submission" date="2024-03" db="EMBL/GenBank/DDBJ databases">
        <title>The Acrasis kona genome and developmental transcriptomes reveal deep origins of eukaryotic multicellular pathways.</title>
        <authorList>
            <person name="Sheikh S."/>
            <person name="Fu C.-J."/>
            <person name="Brown M.W."/>
            <person name="Baldauf S.L."/>
        </authorList>
    </citation>
    <scope>NUCLEOTIDE SEQUENCE [LARGE SCALE GENOMIC DNA]</scope>
    <source>
        <strain evidence="1 2">ATCC MYA-3509</strain>
    </source>
</reference>
<dbReference type="AlphaFoldDB" id="A0AAW2YTI3"/>
<comment type="caution">
    <text evidence="1">The sequence shown here is derived from an EMBL/GenBank/DDBJ whole genome shotgun (WGS) entry which is preliminary data.</text>
</comment>
<evidence type="ECO:0000313" key="1">
    <source>
        <dbReference type="EMBL" id="KAL0480256.1"/>
    </source>
</evidence>
<name>A0AAW2YTI3_9EUKA</name>
<dbReference type="EMBL" id="JAOPGA020000648">
    <property type="protein sequence ID" value="KAL0480256.1"/>
    <property type="molecule type" value="Genomic_DNA"/>
</dbReference>
<organism evidence="1 2">
    <name type="scientific">Acrasis kona</name>
    <dbReference type="NCBI Taxonomy" id="1008807"/>
    <lineage>
        <taxon>Eukaryota</taxon>
        <taxon>Discoba</taxon>
        <taxon>Heterolobosea</taxon>
        <taxon>Tetramitia</taxon>
        <taxon>Eutetramitia</taxon>
        <taxon>Acrasidae</taxon>
        <taxon>Acrasis</taxon>
    </lineage>
</organism>
<feature type="non-terminal residue" evidence="1">
    <location>
        <position position="224"/>
    </location>
</feature>
<gene>
    <name evidence="1" type="ORF">AKO1_002755</name>
</gene>
<protein>
    <recommendedName>
        <fullName evidence="3">Trypsin inhibitor</fullName>
    </recommendedName>
</protein>
<evidence type="ECO:0008006" key="3">
    <source>
        <dbReference type="Google" id="ProtNLM"/>
    </source>
</evidence>
<keyword evidence="2" id="KW-1185">Reference proteome</keyword>
<evidence type="ECO:0000313" key="2">
    <source>
        <dbReference type="Proteomes" id="UP001431209"/>
    </source>
</evidence>